<dbReference type="AlphaFoldDB" id="A0A8J5XBE4"/>
<dbReference type="CDD" id="cd00431">
    <property type="entry name" value="cysteine_hydrolases"/>
    <property type="match status" value="1"/>
</dbReference>
<organism evidence="4 5">
    <name type="scientific">Diacronema lutheri</name>
    <name type="common">Unicellular marine alga</name>
    <name type="synonym">Monochrysis lutheri</name>
    <dbReference type="NCBI Taxonomy" id="2081491"/>
    <lineage>
        <taxon>Eukaryota</taxon>
        <taxon>Haptista</taxon>
        <taxon>Haptophyta</taxon>
        <taxon>Pavlovophyceae</taxon>
        <taxon>Pavlovales</taxon>
        <taxon>Pavlovaceae</taxon>
        <taxon>Diacronema</taxon>
    </lineage>
</organism>
<keyword evidence="2" id="KW-0378">Hydrolase</keyword>
<dbReference type="Gene3D" id="3.40.50.850">
    <property type="entry name" value="Isochorismatase-like"/>
    <property type="match status" value="1"/>
</dbReference>
<dbReference type="InterPro" id="IPR000868">
    <property type="entry name" value="Isochorismatase-like_dom"/>
</dbReference>
<keyword evidence="5" id="KW-1185">Reference proteome</keyword>
<accession>A0A8J5XBE4</accession>
<dbReference type="InterPro" id="IPR036380">
    <property type="entry name" value="Isochorismatase-like_sf"/>
</dbReference>
<dbReference type="PANTHER" id="PTHR43540">
    <property type="entry name" value="PEROXYUREIDOACRYLATE/UREIDOACRYLATE AMIDOHYDROLASE-RELATED"/>
    <property type="match status" value="1"/>
</dbReference>
<proteinExistence type="inferred from homology"/>
<feature type="domain" description="Isochorismatase-like" evidence="3">
    <location>
        <begin position="28"/>
        <end position="189"/>
    </location>
</feature>
<name>A0A8J5XBE4_DIALT</name>
<dbReference type="EMBL" id="JAGTXO010000010">
    <property type="protein sequence ID" value="KAG8465521.1"/>
    <property type="molecule type" value="Genomic_DNA"/>
</dbReference>
<dbReference type="OrthoDB" id="167809at2759"/>
<dbReference type="Pfam" id="PF00857">
    <property type="entry name" value="Isochorismatase"/>
    <property type="match status" value="1"/>
</dbReference>
<evidence type="ECO:0000256" key="1">
    <source>
        <dbReference type="ARBA" id="ARBA00006336"/>
    </source>
</evidence>
<protein>
    <recommendedName>
        <fullName evidence="3">Isochorismatase-like domain-containing protein</fullName>
    </recommendedName>
</protein>
<reference evidence="4" key="1">
    <citation type="submission" date="2021-05" db="EMBL/GenBank/DDBJ databases">
        <title>The genome of the haptophyte Pavlova lutheri (Diacronema luteri, Pavlovales) - a model for lipid biosynthesis in eukaryotic algae.</title>
        <authorList>
            <person name="Hulatt C.J."/>
            <person name="Posewitz M.C."/>
        </authorList>
    </citation>
    <scope>NUCLEOTIDE SEQUENCE</scope>
    <source>
        <strain evidence="4">NIVA-4/92</strain>
    </source>
</reference>
<dbReference type="GO" id="GO:0016787">
    <property type="term" value="F:hydrolase activity"/>
    <property type="evidence" value="ECO:0007669"/>
    <property type="project" value="UniProtKB-KW"/>
</dbReference>
<comment type="caution">
    <text evidence="4">The sequence shown here is derived from an EMBL/GenBank/DDBJ whole genome shotgun (WGS) entry which is preliminary data.</text>
</comment>
<sequence>MASRARAAAPPPAKPAPSIYDLRDDVRSALIVVDVQRDWFSASAAVRSAFPELPANLEELLDIFRSRGLPVVHVRARYDCPVRSGHMSFFTKLNPEKPAVVSVEPEPFAAERLGELVVYKPTFDGFHDTELHAELQRMRVGRVYVCGLVTAACVLNTCFGAFRLGYEVVLASECTADRSRAQHDAIINIYNGYTFIAAGLAELASFVRAPADVVAGAPTQPELSAPELHSPKLRSPELRLARELPLQRGRGPIPDSTDPLSCSSLSVASSISSSTTLSSFSSSSAGASSVASEVTAPSSAPLISAQPRASRLATSLGGLALLARSLSVGVYCIAAGHGLDERLMSPMRSPLRALGAAAGISPSRADRARWFPL</sequence>
<evidence type="ECO:0000259" key="3">
    <source>
        <dbReference type="Pfam" id="PF00857"/>
    </source>
</evidence>
<evidence type="ECO:0000256" key="2">
    <source>
        <dbReference type="ARBA" id="ARBA00022801"/>
    </source>
</evidence>
<gene>
    <name evidence="4" type="ORF">KFE25_002828</name>
</gene>
<dbReference type="InterPro" id="IPR050272">
    <property type="entry name" value="Isochorismatase-like_hydrls"/>
</dbReference>
<evidence type="ECO:0000313" key="4">
    <source>
        <dbReference type="EMBL" id="KAG8465521.1"/>
    </source>
</evidence>
<evidence type="ECO:0000313" key="5">
    <source>
        <dbReference type="Proteomes" id="UP000751190"/>
    </source>
</evidence>
<dbReference type="SUPFAM" id="SSF52499">
    <property type="entry name" value="Isochorismatase-like hydrolases"/>
    <property type="match status" value="1"/>
</dbReference>
<dbReference type="Proteomes" id="UP000751190">
    <property type="component" value="Unassembled WGS sequence"/>
</dbReference>
<comment type="similarity">
    <text evidence="1">Belongs to the isochorismatase family.</text>
</comment>